<evidence type="ECO:0000313" key="2">
    <source>
        <dbReference type="Proteomes" id="UP000789706"/>
    </source>
</evidence>
<accession>A0A9N9AIL7</accession>
<protein>
    <submittedName>
        <fullName evidence="1">9849_t:CDS:1</fullName>
    </submittedName>
</protein>
<proteinExistence type="predicted"/>
<name>A0A9N9AIL7_9GLOM</name>
<sequence>MPSPCFLSQEIMKTATTKKMTSNLFYLNLIYLADEDDDEEESMMIFVRKLHHVGFGLR</sequence>
<reference evidence="1" key="1">
    <citation type="submission" date="2021-06" db="EMBL/GenBank/DDBJ databases">
        <authorList>
            <person name="Kallberg Y."/>
            <person name="Tangrot J."/>
            <person name="Rosling A."/>
        </authorList>
    </citation>
    <scope>NUCLEOTIDE SEQUENCE</scope>
    <source>
        <strain evidence="1">AZ414A</strain>
    </source>
</reference>
<organism evidence="1 2">
    <name type="scientific">Diversispora eburnea</name>
    <dbReference type="NCBI Taxonomy" id="1213867"/>
    <lineage>
        <taxon>Eukaryota</taxon>
        <taxon>Fungi</taxon>
        <taxon>Fungi incertae sedis</taxon>
        <taxon>Mucoromycota</taxon>
        <taxon>Glomeromycotina</taxon>
        <taxon>Glomeromycetes</taxon>
        <taxon>Diversisporales</taxon>
        <taxon>Diversisporaceae</taxon>
        <taxon>Diversispora</taxon>
    </lineage>
</organism>
<comment type="caution">
    <text evidence="1">The sequence shown here is derived from an EMBL/GenBank/DDBJ whole genome shotgun (WGS) entry which is preliminary data.</text>
</comment>
<keyword evidence="2" id="KW-1185">Reference proteome</keyword>
<dbReference type="EMBL" id="CAJVPK010000611">
    <property type="protein sequence ID" value="CAG8531614.1"/>
    <property type="molecule type" value="Genomic_DNA"/>
</dbReference>
<evidence type="ECO:0000313" key="1">
    <source>
        <dbReference type="EMBL" id="CAG8531614.1"/>
    </source>
</evidence>
<dbReference type="Proteomes" id="UP000789706">
    <property type="component" value="Unassembled WGS sequence"/>
</dbReference>
<gene>
    <name evidence="1" type="ORF">DEBURN_LOCUS6168</name>
</gene>
<dbReference type="AlphaFoldDB" id="A0A9N9AIL7"/>